<evidence type="ECO:0000313" key="1">
    <source>
        <dbReference type="EMBL" id="MDR6376220.1"/>
    </source>
</evidence>
<sequence>MRKKVACGGETIVSPQASTGMVPLTANQRKTLESQAPIFQVWLANVPPLLILKTAQNTTDQFLLLRDVSCK</sequence>
<protein>
    <submittedName>
        <fullName evidence="1">Uncharacterized protein</fullName>
    </submittedName>
</protein>
<proteinExistence type="predicted"/>
<accession>A0ABU1KZ20</accession>
<evidence type="ECO:0000313" key="2">
    <source>
        <dbReference type="Proteomes" id="UP001185254"/>
    </source>
</evidence>
<comment type="caution">
    <text evidence="1">The sequence shown here is derived from an EMBL/GenBank/DDBJ whole genome shotgun (WGS) entry which is preliminary data.</text>
</comment>
<gene>
    <name evidence="1" type="ORF">J2776_002920</name>
</gene>
<name>A0ABU1KZ20_9BURK</name>
<dbReference type="EMBL" id="JAVDQN010000002">
    <property type="protein sequence ID" value="MDR6376220.1"/>
    <property type="molecule type" value="Genomic_DNA"/>
</dbReference>
<dbReference type="Proteomes" id="UP001185254">
    <property type="component" value="Unassembled WGS sequence"/>
</dbReference>
<organism evidence="1 2">
    <name type="scientific">Paraburkholderia caledonica</name>
    <dbReference type="NCBI Taxonomy" id="134536"/>
    <lineage>
        <taxon>Bacteria</taxon>
        <taxon>Pseudomonadati</taxon>
        <taxon>Pseudomonadota</taxon>
        <taxon>Betaproteobacteria</taxon>
        <taxon>Burkholderiales</taxon>
        <taxon>Burkholderiaceae</taxon>
        <taxon>Paraburkholderia</taxon>
    </lineage>
</organism>
<reference evidence="1 2" key="1">
    <citation type="submission" date="2023-07" db="EMBL/GenBank/DDBJ databases">
        <title>Sorghum-associated microbial communities from plants grown in Nebraska, USA.</title>
        <authorList>
            <person name="Schachtman D."/>
        </authorList>
    </citation>
    <scope>NUCLEOTIDE SEQUENCE [LARGE SCALE GENOMIC DNA]</scope>
    <source>
        <strain evidence="1 2">DS1039</strain>
    </source>
</reference>
<keyword evidence="2" id="KW-1185">Reference proteome</keyword>